<evidence type="ECO:0000313" key="4">
    <source>
        <dbReference type="EMBL" id="ONH23739.1"/>
    </source>
</evidence>
<dbReference type="AlphaFoldDB" id="A0A1V2I230"/>
<evidence type="ECO:0000259" key="3">
    <source>
        <dbReference type="Pfam" id="PF13399"/>
    </source>
</evidence>
<dbReference type="Pfam" id="PF13399">
    <property type="entry name" value="LytR_C"/>
    <property type="match status" value="1"/>
</dbReference>
<evidence type="ECO:0000256" key="2">
    <source>
        <dbReference type="SAM" id="Phobius"/>
    </source>
</evidence>
<keyword evidence="5" id="KW-1185">Reference proteome</keyword>
<feature type="domain" description="LytR/CpsA/Psr regulator C-terminal" evidence="3">
    <location>
        <begin position="94"/>
        <end position="185"/>
    </location>
</feature>
<dbReference type="EMBL" id="MOMC01000081">
    <property type="protein sequence ID" value="ONH23739.1"/>
    <property type="molecule type" value="Genomic_DNA"/>
</dbReference>
<protein>
    <recommendedName>
        <fullName evidence="3">LytR/CpsA/Psr regulator C-terminal domain-containing protein</fullName>
    </recommendedName>
</protein>
<evidence type="ECO:0000313" key="5">
    <source>
        <dbReference type="Proteomes" id="UP000188929"/>
    </source>
</evidence>
<reference evidence="5" key="1">
    <citation type="submission" date="2016-10" db="EMBL/GenBank/DDBJ databases">
        <title>Frankia sp. NRRL B-16386 Genome sequencing.</title>
        <authorList>
            <person name="Ghodhbane-Gtari F."/>
            <person name="Swanson E."/>
            <person name="Gueddou A."/>
            <person name="Hezbri K."/>
            <person name="Ktari K."/>
            <person name="Nouioui I."/>
            <person name="Morris K."/>
            <person name="Simpson S."/>
            <person name="Abebe-Akele F."/>
            <person name="Thomas K."/>
            <person name="Gtari M."/>
            <person name="Tisa L.S."/>
        </authorList>
    </citation>
    <scope>NUCLEOTIDE SEQUENCE [LARGE SCALE GENOMIC DNA]</scope>
    <source>
        <strain evidence="5">NRRL B-16386</strain>
    </source>
</reference>
<keyword evidence="2" id="KW-0472">Membrane</keyword>
<evidence type="ECO:0000256" key="1">
    <source>
        <dbReference type="SAM" id="MobiDB-lite"/>
    </source>
</evidence>
<comment type="caution">
    <text evidence="4">The sequence shown here is derived from an EMBL/GenBank/DDBJ whole genome shotgun (WGS) entry which is preliminary data.</text>
</comment>
<sequence length="190" mass="19081">MRGLWGGLIAIIAVAAGILLVNLLHDPDDGADQAAARPSASATAATTTPASAATTSAPGTSPAAIPSTSPATTSAPAAPTARPPAPAGGEHASAPVVILNDSKIEGLAEAARKPVEDAGFTVDRVGGYVSTYDVPVTTVFYEKGLKPAAEALQRLVPGITKAQEITANFKLVEPGKLILVVTRDFPTPAP</sequence>
<dbReference type="STRING" id="1834516.BL253_32175"/>
<dbReference type="InterPro" id="IPR027381">
    <property type="entry name" value="LytR/CpsA/Psr_C"/>
</dbReference>
<dbReference type="Proteomes" id="UP000188929">
    <property type="component" value="Unassembled WGS sequence"/>
</dbReference>
<proteinExistence type="predicted"/>
<keyword evidence="2" id="KW-0812">Transmembrane</keyword>
<accession>A0A1V2I230</accession>
<gene>
    <name evidence="4" type="ORF">BL253_32175</name>
</gene>
<name>A0A1V2I230_9ACTN</name>
<organism evidence="4 5">
    <name type="scientific">Pseudofrankia asymbiotica</name>
    <dbReference type="NCBI Taxonomy" id="1834516"/>
    <lineage>
        <taxon>Bacteria</taxon>
        <taxon>Bacillati</taxon>
        <taxon>Actinomycetota</taxon>
        <taxon>Actinomycetes</taxon>
        <taxon>Frankiales</taxon>
        <taxon>Frankiaceae</taxon>
        <taxon>Pseudofrankia</taxon>
    </lineage>
</organism>
<feature type="region of interest" description="Disordered" evidence="1">
    <location>
        <begin position="31"/>
        <end position="92"/>
    </location>
</feature>
<feature type="transmembrane region" description="Helical" evidence="2">
    <location>
        <begin position="6"/>
        <end position="24"/>
    </location>
</feature>
<keyword evidence="2" id="KW-1133">Transmembrane helix</keyword>
<dbReference type="Gene3D" id="3.30.70.2390">
    <property type="match status" value="1"/>
</dbReference>
<feature type="compositionally biased region" description="Low complexity" evidence="1">
    <location>
        <begin position="34"/>
        <end position="80"/>
    </location>
</feature>